<dbReference type="Proteomes" id="UP000295497">
    <property type="component" value="Chromosome"/>
</dbReference>
<dbReference type="Pfam" id="PF07631">
    <property type="entry name" value="PSD4"/>
    <property type="match status" value="1"/>
</dbReference>
<dbReference type="PROSITE" id="PS51257">
    <property type="entry name" value="PROKAR_LIPOPROTEIN"/>
    <property type="match status" value="1"/>
</dbReference>
<feature type="domain" description="DUF1585" evidence="1">
    <location>
        <begin position="492"/>
        <end position="561"/>
    </location>
</feature>
<evidence type="ECO:0000313" key="7">
    <source>
        <dbReference type="Proteomes" id="UP000295497"/>
    </source>
</evidence>
<feature type="domain" description="DUF1595" evidence="5">
    <location>
        <begin position="149"/>
        <end position="210"/>
    </location>
</feature>
<dbReference type="InterPro" id="IPR011478">
    <property type="entry name" value="DUF1585"/>
</dbReference>
<sequence>MPVAKLIGVLPSFMGRSLRLAAPLAVVVAGGCTGVLGGSPLDSTDPAMGSAAECGAAPALAKPRIWRLTKSQLANTLRDEFGIEPAALSNLPSEARLDGFANQASQLRIAPLLAEVYFAIGEELGAHALQNPDKFGIACDAATLAPGTCLEGFIATTGRKLWRRPLSATEVADFSALFAKTAAQGAGPAGGVTSVVQALFMSPSSLHRTELGTVKDTGAVTPLTDHEIASALSYMLWDSAPDAELTALADQGKLRDRTVLLDQAKRLFEARDKASPAMNHFFEQWLELENLPNAVKDAGLFPMATPELNADLKEELRLFTDSVLFDAGADRRFDSLFTSTYAFVNERTAPLYGLSGVTGDAMVRRELDPAERRGILTSLPFLWGHAHAQDTALVGRGAYVRAEILCHRVPLPPGGVPNPGKFAEPNATGRQRLGIHASPACAACHKLFDGIGFALESYDPIGRFRTTEHGQEIDASGSLPLPSEGNKEPGIVFSNFVELVDELAQKPDVYGCFAQQFAAYASGYDLPELDACEKERVVDEFARSQNAIDQLVLSVIASPSFIDRKN</sequence>
<proteinExistence type="predicted"/>
<reference evidence="6 7" key="1">
    <citation type="submission" date="2015-09" db="EMBL/GenBank/DDBJ databases">
        <title>Sorangium comparison.</title>
        <authorList>
            <person name="Zaburannyi N."/>
            <person name="Bunk B."/>
            <person name="Overmann J."/>
            <person name="Mueller R."/>
        </authorList>
    </citation>
    <scope>NUCLEOTIDE SEQUENCE [LARGE SCALE GENOMIC DNA]</scope>
    <source>
        <strain evidence="6 7">So ce836</strain>
    </source>
</reference>
<name>A0A4P2QU27_SORCE</name>
<dbReference type="Pfam" id="PF07624">
    <property type="entry name" value="PSD2"/>
    <property type="match status" value="1"/>
</dbReference>
<evidence type="ECO:0000259" key="5">
    <source>
        <dbReference type="Pfam" id="PF07637"/>
    </source>
</evidence>
<organism evidence="6 7">
    <name type="scientific">Sorangium cellulosum</name>
    <name type="common">Polyangium cellulosum</name>
    <dbReference type="NCBI Taxonomy" id="56"/>
    <lineage>
        <taxon>Bacteria</taxon>
        <taxon>Pseudomonadati</taxon>
        <taxon>Myxococcota</taxon>
        <taxon>Polyangia</taxon>
        <taxon>Polyangiales</taxon>
        <taxon>Polyangiaceae</taxon>
        <taxon>Sorangium</taxon>
    </lineage>
</organism>
<feature type="domain" description="DUF1588" evidence="3">
    <location>
        <begin position="372"/>
        <end position="468"/>
    </location>
</feature>
<evidence type="ECO:0000313" key="6">
    <source>
        <dbReference type="EMBL" id="AUX33859.1"/>
    </source>
</evidence>
<dbReference type="EMBL" id="CP012672">
    <property type="protein sequence ID" value="AUX33859.1"/>
    <property type="molecule type" value="Genomic_DNA"/>
</dbReference>
<dbReference type="InterPro" id="IPR013043">
    <property type="entry name" value="DUF1595"/>
</dbReference>
<evidence type="ECO:0000259" key="2">
    <source>
        <dbReference type="Pfam" id="PF07626"/>
    </source>
</evidence>
<dbReference type="Pfam" id="PF07627">
    <property type="entry name" value="PSCyt3"/>
    <property type="match status" value="1"/>
</dbReference>
<dbReference type="AlphaFoldDB" id="A0A4P2QU27"/>
<feature type="domain" description="DUF1587" evidence="2">
    <location>
        <begin position="67"/>
        <end position="129"/>
    </location>
</feature>
<dbReference type="Pfam" id="PF07637">
    <property type="entry name" value="PSD5"/>
    <property type="match status" value="1"/>
</dbReference>
<evidence type="ECO:0000259" key="3">
    <source>
        <dbReference type="Pfam" id="PF07627"/>
    </source>
</evidence>
<dbReference type="InterPro" id="IPR013039">
    <property type="entry name" value="DUF1588"/>
</dbReference>
<gene>
    <name evidence="6" type="ORF">SOCE836_060230</name>
</gene>
<protein>
    <submittedName>
        <fullName evidence="6">Uncharacterized protein</fullName>
    </submittedName>
</protein>
<accession>A0A4P2QU27</accession>
<dbReference type="InterPro" id="IPR013036">
    <property type="entry name" value="DUF1587"/>
</dbReference>
<feature type="domain" description="DUF1592" evidence="4">
    <location>
        <begin position="223"/>
        <end position="354"/>
    </location>
</feature>
<evidence type="ECO:0000259" key="4">
    <source>
        <dbReference type="Pfam" id="PF07631"/>
    </source>
</evidence>
<dbReference type="Pfam" id="PF07626">
    <property type="entry name" value="PSD3"/>
    <property type="match status" value="1"/>
</dbReference>
<evidence type="ECO:0000259" key="1">
    <source>
        <dbReference type="Pfam" id="PF07624"/>
    </source>
</evidence>
<dbReference type="InterPro" id="IPR013042">
    <property type="entry name" value="DUF1592"/>
</dbReference>